<gene>
    <name evidence="2" type="ORF">EP51_14490</name>
</gene>
<organism evidence="2 3">
    <name type="scientific">Rhodococcus opacus</name>
    <name type="common">Nocardia opaca</name>
    <dbReference type="NCBI Taxonomy" id="37919"/>
    <lineage>
        <taxon>Bacteria</taxon>
        <taxon>Bacillati</taxon>
        <taxon>Actinomycetota</taxon>
        <taxon>Actinomycetes</taxon>
        <taxon>Mycobacteriales</taxon>
        <taxon>Nocardiaceae</taxon>
        <taxon>Rhodococcus</taxon>
    </lineage>
</organism>
<dbReference type="Proteomes" id="UP000028488">
    <property type="component" value="Chromosome"/>
</dbReference>
<name>A0A076EKE1_RHOOP</name>
<accession>A0A076EKE1</accession>
<dbReference type="EMBL" id="CP008947">
    <property type="protein sequence ID" value="AII05738.1"/>
    <property type="molecule type" value="Genomic_DNA"/>
</dbReference>
<dbReference type="RefSeq" id="WP_128639681.1">
    <property type="nucleotide sequence ID" value="NZ_CP008947.1"/>
</dbReference>
<feature type="region of interest" description="Disordered" evidence="1">
    <location>
        <begin position="1"/>
        <end position="30"/>
    </location>
</feature>
<protein>
    <submittedName>
        <fullName evidence="2">Uncharacterized protein</fullName>
    </submittedName>
</protein>
<reference evidence="2 3" key="1">
    <citation type="submission" date="2014-07" db="EMBL/GenBank/DDBJ databases">
        <title>Genome Sequence of Rhodococcus opacus Strain R7, a Biodegrader of Mono- and Polycyclic Aromatic Hydrocarbons.</title>
        <authorList>
            <person name="Di Gennaro P."/>
            <person name="Zampolli J."/>
            <person name="Presti I."/>
            <person name="Cappelletti M."/>
            <person name="D'Ursi P."/>
            <person name="Orro A."/>
            <person name="Mezzelani A."/>
            <person name="Milanesi L."/>
        </authorList>
    </citation>
    <scope>NUCLEOTIDE SEQUENCE [LARGE SCALE GENOMIC DNA]</scope>
    <source>
        <strain evidence="2 3">R7</strain>
    </source>
</reference>
<evidence type="ECO:0000313" key="3">
    <source>
        <dbReference type="Proteomes" id="UP000028488"/>
    </source>
</evidence>
<sequence length="86" mass="9340">MTIAKLAGQAPVHKRPPARPPATPSHENAPVPVVVDVELDQGYYDRGIAARRNAHVHLEDILDGIEDEADKLLADLLVILDCAEIN</sequence>
<evidence type="ECO:0000256" key="1">
    <source>
        <dbReference type="SAM" id="MobiDB-lite"/>
    </source>
</evidence>
<evidence type="ECO:0000313" key="2">
    <source>
        <dbReference type="EMBL" id="AII05738.1"/>
    </source>
</evidence>
<proteinExistence type="predicted"/>
<dbReference type="AlphaFoldDB" id="A0A076EKE1"/>